<dbReference type="RefSeq" id="WP_157492767.1">
    <property type="nucleotide sequence ID" value="NZ_BMWX01000001.1"/>
</dbReference>
<feature type="transmembrane region" description="Helical" evidence="1">
    <location>
        <begin position="84"/>
        <end position="105"/>
    </location>
</feature>
<evidence type="ECO:0000259" key="2">
    <source>
        <dbReference type="Pfam" id="PF04773"/>
    </source>
</evidence>
<gene>
    <name evidence="4" type="ORF">GCM10007049_05720</name>
</gene>
<dbReference type="PIRSF" id="PIRSF018266">
    <property type="entry name" value="FecR"/>
    <property type="match status" value="1"/>
</dbReference>
<keyword evidence="1" id="KW-0472">Membrane</keyword>
<protein>
    <recommendedName>
        <fullName evidence="6">FecR family protein</fullName>
    </recommendedName>
</protein>
<dbReference type="Gene3D" id="2.60.120.1440">
    <property type="match status" value="1"/>
</dbReference>
<feature type="domain" description="Protein FecR C-terminal" evidence="3">
    <location>
        <begin position="256"/>
        <end position="320"/>
    </location>
</feature>
<dbReference type="Pfam" id="PF04773">
    <property type="entry name" value="FecR"/>
    <property type="match status" value="1"/>
</dbReference>
<organism evidence="4 5">
    <name type="scientific">Echinicola pacifica</name>
    <dbReference type="NCBI Taxonomy" id="346377"/>
    <lineage>
        <taxon>Bacteria</taxon>
        <taxon>Pseudomonadati</taxon>
        <taxon>Bacteroidota</taxon>
        <taxon>Cytophagia</taxon>
        <taxon>Cytophagales</taxon>
        <taxon>Cyclobacteriaceae</taxon>
        <taxon>Echinicola</taxon>
    </lineage>
</organism>
<dbReference type="Gene3D" id="3.55.50.30">
    <property type="match status" value="1"/>
</dbReference>
<evidence type="ECO:0000313" key="4">
    <source>
        <dbReference type="EMBL" id="GGZ16289.1"/>
    </source>
</evidence>
<accession>A0A918PMV4</accession>
<keyword evidence="5" id="KW-1185">Reference proteome</keyword>
<dbReference type="InterPro" id="IPR012373">
    <property type="entry name" value="Ferrdict_sens_TM"/>
</dbReference>
<dbReference type="Pfam" id="PF16344">
    <property type="entry name" value="FecR_C"/>
    <property type="match status" value="1"/>
</dbReference>
<dbReference type="Proteomes" id="UP000619457">
    <property type="component" value="Unassembled WGS sequence"/>
</dbReference>
<feature type="domain" description="FecR protein" evidence="2">
    <location>
        <begin position="128"/>
        <end position="210"/>
    </location>
</feature>
<dbReference type="PANTHER" id="PTHR30273:SF2">
    <property type="entry name" value="PROTEIN FECR"/>
    <property type="match status" value="1"/>
</dbReference>
<evidence type="ECO:0000259" key="3">
    <source>
        <dbReference type="Pfam" id="PF16344"/>
    </source>
</evidence>
<keyword evidence="1" id="KW-0812">Transmembrane</keyword>
<name>A0A918PMV4_9BACT</name>
<reference evidence="4" key="2">
    <citation type="submission" date="2020-09" db="EMBL/GenBank/DDBJ databases">
        <authorList>
            <person name="Sun Q."/>
            <person name="Kim S."/>
        </authorList>
    </citation>
    <scope>NUCLEOTIDE SEQUENCE</scope>
    <source>
        <strain evidence="4">KCTC 12368</strain>
    </source>
</reference>
<dbReference type="AlphaFoldDB" id="A0A918PMV4"/>
<dbReference type="EMBL" id="BMWX01000001">
    <property type="protein sequence ID" value="GGZ16289.1"/>
    <property type="molecule type" value="Genomic_DNA"/>
</dbReference>
<dbReference type="InterPro" id="IPR032508">
    <property type="entry name" value="FecR_C"/>
</dbReference>
<proteinExistence type="predicted"/>
<comment type="caution">
    <text evidence="4">The sequence shown here is derived from an EMBL/GenBank/DDBJ whole genome shotgun (WGS) entry which is preliminary data.</text>
</comment>
<dbReference type="GO" id="GO:0016989">
    <property type="term" value="F:sigma factor antagonist activity"/>
    <property type="evidence" value="ECO:0007669"/>
    <property type="project" value="TreeGrafter"/>
</dbReference>
<evidence type="ECO:0008006" key="6">
    <source>
        <dbReference type="Google" id="ProtNLM"/>
    </source>
</evidence>
<keyword evidence="1" id="KW-1133">Transmembrane helix</keyword>
<dbReference type="PANTHER" id="PTHR30273">
    <property type="entry name" value="PERIPLASMIC SIGNAL SENSOR AND SIGMA FACTOR ACTIVATOR FECR-RELATED"/>
    <property type="match status" value="1"/>
</dbReference>
<evidence type="ECO:0000256" key="1">
    <source>
        <dbReference type="SAM" id="Phobius"/>
    </source>
</evidence>
<evidence type="ECO:0000313" key="5">
    <source>
        <dbReference type="Proteomes" id="UP000619457"/>
    </source>
</evidence>
<dbReference type="InterPro" id="IPR006860">
    <property type="entry name" value="FecR"/>
</dbReference>
<reference evidence="4" key="1">
    <citation type="journal article" date="2014" name="Int. J. Syst. Evol. Microbiol.">
        <title>Complete genome sequence of Corynebacterium casei LMG S-19264T (=DSM 44701T), isolated from a smear-ripened cheese.</title>
        <authorList>
            <consortium name="US DOE Joint Genome Institute (JGI-PGF)"/>
            <person name="Walter F."/>
            <person name="Albersmeier A."/>
            <person name="Kalinowski J."/>
            <person name="Ruckert C."/>
        </authorList>
    </citation>
    <scope>NUCLEOTIDE SEQUENCE</scope>
    <source>
        <strain evidence="4">KCTC 12368</strain>
    </source>
</reference>
<sequence length="321" mass="37246">MDESKLIKNIIKETSAQEREEIERWINDHPSNREFYDQIEWIWQKSQRIQPSYKIEVDDAWEKFQQLRDQQTSRKGKQRFLNSWIQIAAVFMVFFIAAGILYSSFMEPDNFLISNIQVSSGQETHTEELFDGSIITANRNSQLTFKQNFLSQSRHAELQEGEAYFKVAKNKEKPFIVKVGDASVKVLGTSFNIKKSEDKIEVILTEGSVEVEWMDKTTLLKPGEKILLSSNNPNVALSTIDDNLYNYYVGDYFQAQQTPLWRVVEILNEAYSANIIILKEDLRNLPLTTTFKNDSLESNLQVLQATFGLNIIREPNRIIIK</sequence>